<feature type="compositionally biased region" description="Low complexity" evidence="1">
    <location>
        <begin position="619"/>
        <end position="640"/>
    </location>
</feature>
<keyword evidence="4" id="KW-1185">Reference proteome</keyword>
<dbReference type="SUPFAM" id="SSF64268">
    <property type="entry name" value="PX domain"/>
    <property type="match status" value="1"/>
</dbReference>
<feature type="domain" description="PX" evidence="2">
    <location>
        <begin position="798"/>
        <end position="914"/>
    </location>
</feature>
<feature type="region of interest" description="Disordered" evidence="1">
    <location>
        <begin position="619"/>
        <end position="657"/>
    </location>
</feature>
<dbReference type="GO" id="GO:0035091">
    <property type="term" value="F:phosphatidylinositol binding"/>
    <property type="evidence" value="ECO:0007669"/>
    <property type="project" value="InterPro"/>
</dbReference>
<dbReference type="InterPro" id="IPR003114">
    <property type="entry name" value="Phox_assoc"/>
</dbReference>
<feature type="domain" description="PXA" evidence="3">
    <location>
        <begin position="71"/>
        <end position="332"/>
    </location>
</feature>
<evidence type="ECO:0000256" key="1">
    <source>
        <dbReference type="SAM" id="MobiDB-lite"/>
    </source>
</evidence>
<dbReference type="InterPro" id="IPR001683">
    <property type="entry name" value="PX_dom"/>
</dbReference>
<proteinExistence type="predicted"/>
<evidence type="ECO:0000259" key="2">
    <source>
        <dbReference type="PROSITE" id="PS50195"/>
    </source>
</evidence>
<dbReference type="Gene3D" id="3.30.1520.10">
    <property type="entry name" value="Phox-like domain"/>
    <property type="match status" value="1"/>
</dbReference>
<dbReference type="SMART" id="SM00312">
    <property type="entry name" value="PX"/>
    <property type="match status" value="1"/>
</dbReference>
<name>A0AA85J1L4_TRIRE</name>
<dbReference type="PANTHER" id="PTHR22775:SF44">
    <property type="entry name" value="SORTING NEXIN-14"/>
    <property type="match status" value="1"/>
</dbReference>
<dbReference type="Pfam" id="PF02194">
    <property type="entry name" value="PXA"/>
    <property type="match status" value="1"/>
</dbReference>
<dbReference type="WBParaSite" id="TREG1_122180.1">
    <property type="protein sequence ID" value="TREG1_122180.1"/>
    <property type="gene ID" value="TREG1_122180"/>
</dbReference>
<feature type="compositionally biased region" description="Low complexity" evidence="1">
    <location>
        <begin position="1133"/>
        <end position="1142"/>
    </location>
</feature>
<evidence type="ECO:0008006" key="6">
    <source>
        <dbReference type="Google" id="ProtNLM"/>
    </source>
</evidence>
<feature type="region of interest" description="Disordered" evidence="1">
    <location>
        <begin position="1111"/>
        <end position="1159"/>
    </location>
</feature>
<dbReference type="InterPro" id="IPR036871">
    <property type="entry name" value="PX_dom_sf"/>
</dbReference>
<sequence>MIVFISIALSAALMGYVFCFAVSKFTVNKRIQQTSVFRETPSTPTSEYLASWKHSHESPDTYFDHTKVTIGSRSNVALQTIFDLLLKEYIDFWYKPLTSNPDFMIQLKMFVQYACAIIVQRVKNVEFSEFLIHRFIPHFFDHVVNILSLASSDKLNSTLVGEKHNSVQAMKQKHFQKRSLKSCSEEVILCAFGDRLHPALYSRQAEVMYLRAVVSRLLPFLGLPPSLTCPDIHKSGEPSVDHVPRARRNRMMHMSPGRLQSSAAMPNKPSVPRSASSGALGFQKLMKLGCNPSAYSLLIEILSTCVLLPAMDILANSDFLNQLILLCFTDNTNAETLRRESSEHVPLLEAYIHDWQKWLSKKPPSLIHLDTLLSHQDELYPFMQYMKSMKSIGPLTLVLLMHQINSRVSKSVLSSEACHEVEAQIRHILIILRGGDAVGSNNNSSWNYSNYILPNDNDEVSDSDGYGGSTDRCVSASLMHQGGTGNISLSSSSSSSKNNCLYFYNVSNEFAELLETSVKYCSPETLTHLINTSQWKKTYQSVCKAVEFRFLPMYLESPEYIKHSFGFTLSLMSSASLSKFGVSPKRSLRRFSQNVGGSQQQQQQTGLFGSAIMNVFGSQSTDGQSSGSSDSSRMSVASTRRNQRDRLGSVISEQSSRYNVNMNSTPEELLINQHVSGIKHLPERSQQIDLSKCTVHIRGLSRPEVSQSTRLPVGTMTLLGSTPVMSSVSATTATTMSATISHTNQINHLPSSMSNSIPINNNSLTSSNFIPISTTAVRDVGYKNKISNELNNLIGPPVLTQSTITNTTNSMPQLSPQFMFNVITETVINGVRRQVARVTRKYSEFYVLEQKLTEFHGSFITKQLPRRQLTPRSMEFLESKCEVFESYLQYLVAQPFLRKSKLLYSFLTSNEPFNTNLFDLNLGRFVKSVPLKLTKEKGQFLDDFLTSYYLSCHTQPIGIDQTPGESELAKLKAGSNFPASNSPMNSTLTFNSLLNDTTSGSGSSSSEYNSLPNTTMPKSLSSHFKSDKYSAEKFIDYYGRYVLNSVQYKSHGRTSLDHRLRSRVYWNNAGLTYEKRRDKTNDASQISTVHLDGLSEMILYLFDKLTIDSSTSTTSSSTDPQSLSSRLNETETKTATSSESPSDCGNASQMLKQKKSTDPWDVTNPCWSEALLNGPSLPIIDSNNNNNNNNTCVTTESQSTQSITTTPISTTPQLSSSNETTSNTKSINTSDDIQASSNSRIMLPTVSISLHDLFSTLQELYTIIQHEFKIRLRQLILRIGIILITYFKTPIDNWLSQRLLHYFHSTFSDENLASMLETIKTNIFHYSAKKVDMDKSERKEKARATLEKAILGIKGLSYVTDPEKICDDVNCLFDCFQYSKWNKQLTYVLLDQFILELFPELALNNSNNNNNPNNNADVRKETCQ</sequence>
<dbReference type="PANTHER" id="PTHR22775">
    <property type="entry name" value="SORTING NEXIN"/>
    <property type="match status" value="1"/>
</dbReference>
<dbReference type="PROSITE" id="PS51207">
    <property type="entry name" value="PXA"/>
    <property type="match status" value="1"/>
</dbReference>
<evidence type="ECO:0000313" key="5">
    <source>
        <dbReference type="WBParaSite" id="TREG1_122180.1"/>
    </source>
</evidence>
<accession>A0AA85J1L4</accession>
<feature type="region of interest" description="Disordered" evidence="1">
    <location>
        <begin position="1188"/>
        <end position="1231"/>
    </location>
</feature>
<dbReference type="Pfam" id="PF00787">
    <property type="entry name" value="PX"/>
    <property type="match status" value="1"/>
</dbReference>
<dbReference type="PROSITE" id="PS50195">
    <property type="entry name" value="PX"/>
    <property type="match status" value="1"/>
</dbReference>
<protein>
    <recommendedName>
        <fullName evidence="6">PXA domain-containing protein</fullName>
    </recommendedName>
</protein>
<feature type="compositionally biased region" description="Low complexity" evidence="1">
    <location>
        <begin position="1188"/>
        <end position="1230"/>
    </location>
</feature>
<reference evidence="4" key="1">
    <citation type="submission" date="2022-06" db="EMBL/GenBank/DDBJ databases">
        <authorList>
            <person name="Berger JAMES D."/>
            <person name="Berger JAMES D."/>
        </authorList>
    </citation>
    <scope>NUCLEOTIDE SEQUENCE [LARGE SCALE GENOMIC DNA]</scope>
</reference>
<evidence type="ECO:0000259" key="3">
    <source>
        <dbReference type="PROSITE" id="PS51207"/>
    </source>
</evidence>
<reference evidence="5" key="2">
    <citation type="submission" date="2023-11" db="UniProtKB">
        <authorList>
            <consortium name="WormBaseParasite"/>
        </authorList>
    </citation>
    <scope>IDENTIFICATION</scope>
</reference>
<organism evidence="4 5">
    <name type="scientific">Trichobilharzia regenti</name>
    <name type="common">Nasal bird schistosome</name>
    <dbReference type="NCBI Taxonomy" id="157069"/>
    <lineage>
        <taxon>Eukaryota</taxon>
        <taxon>Metazoa</taxon>
        <taxon>Spiralia</taxon>
        <taxon>Lophotrochozoa</taxon>
        <taxon>Platyhelminthes</taxon>
        <taxon>Trematoda</taxon>
        <taxon>Digenea</taxon>
        <taxon>Strigeidida</taxon>
        <taxon>Schistosomatoidea</taxon>
        <taxon>Schistosomatidae</taxon>
        <taxon>Trichobilharzia</taxon>
    </lineage>
</organism>
<feature type="compositionally biased region" description="Low complexity" evidence="1">
    <location>
        <begin position="1111"/>
        <end position="1125"/>
    </location>
</feature>
<dbReference type="Proteomes" id="UP000050795">
    <property type="component" value="Unassembled WGS sequence"/>
</dbReference>
<evidence type="ECO:0000313" key="4">
    <source>
        <dbReference type="Proteomes" id="UP000050795"/>
    </source>
</evidence>